<evidence type="ECO:0000313" key="2">
    <source>
        <dbReference type="Proteomes" id="UP000886653"/>
    </source>
</evidence>
<gene>
    <name evidence="1" type="ORF">CROQUDRAFT_715420</name>
</gene>
<reference evidence="1" key="1">
    <citation type="submission" date="2013-11" db="EMBL/GenBank/DDBJ databases">
        <title>Genome sequence of the fusiform rust pathogen reveals effectors for host alternation and coevolution with pine.</title>
        <authorList>
            <consortium name="DOE Joint Genome Institute"/>
            <person name="Smith K."/>
            <person name="Pendleton A."/>
            <person name="Kubisiak T."/>
            <person name="Anderson C."/>
            <person name="Salamov A."/>
            <person name="Aerts A."/>
            <person name="Riley R."/>
            <person name="Clum A."/>
            <person name="Lindquist E."/>
            <person name="Ence D."/>
            <person name="Campbell M."/>
            <person name="Kronenberg Z."/>
            <person name="Feau N."/>
            <person name="Dhillon B."/>
            <person name="Hamelin R."/>
            <person name="Burleigh J."/>
            <person name="Smith J."/>
            <person name="Yandell M."/>
            <person name="Nelson C."/>
            <person name="Grigoriev I."/>
            <person name="Davis J."/>
        </authorList>
    </citation>
    <scope>NUCLEOTIDE SEQUENCE</scope>
    <source>
        <strain evidence="1">G11</strain>
    </source>
</reference>
<evidence type="ECO:0000313" key="1">
    <source>
        <dbReference type="EMBL" id="KAG0146798.1"/>
    </source>
</evidence>
<organism evidence="1 2">
    <name type="scientific">Cronartium quercuum f. sp. fusiforme G11</name>
    <dbReference type="NCBI Taxonomy" id="708437"/>
    <lineage>
        <taxon>Eukaryota</taxon>
        <taxon>Fungi</taxon>
        <taxon>Dikarya</taxon>
        <taxon>Basidiomycota</taxon>
        <taxon>Pucciniomycotina</taxon>
        <taxon>Pucciniomycetes</taxon>
        <taxon>Pucciniales</taxon>
        <taxon>Coleosporiaceae</taxon>
        <taxon>Cronartium</taxon>
    </lineage>
</organism>
<dbReference type="EMBL" id="MU167256">
    <property type="protein sequence ID" value="KAG0146798.1"/>
    <property type="molecule type" value="Genomic_DNA"/>
</dbReference>
<dbReference type="Proteomes" id="UP000886653">
    <property type="component" value="Unassembled WGS sequence"/>
</dbReference>
<dbReference type="AlphaFoldDB" id="A0A9P6TDJ0"/>
<comment type="caution">
    <text evidence="1">The sequence shown here is derived from an EMBL/GenBank/DDBJ whole genome shotgun (WGS) entry which is preliminary data.</text>
</comment>
<sequence length="177" mass="20693">MDISKNRKALNDQEQVESGITHDQAILAEIEFYELKIEALRAIEGDVTKLDPILLEQGRHAFHEYSKYWKSIGERFWDIWVNDGQFKHQDWISYNAETLERIIEFVITFTFFFFPSLIPDPGAPSQEIQTEETTEVVVDAPQYVGLYQEVPDESSMELLLDRLQLTDSRKTSNCERK</sequence>
<proteinExistence type="predicted"/>
<accession>A0A9P6TDJ0</accession>
<name>A0A9P6TDJ0_9BASI</name>
<keyword evidence="2" id="KW-1185">Reference proteome</keyword>
<protein>
    <submittedName>
        <fullName evidence="1">Uncharacterized protein</fullName>
    </submittedName>
</protein>